<keyword evidence="1 2" id="KW-0732">Signal</keyword>
<evidence type="ECO:0000256" key="1">
    <source>
        <dbReference type="ARBA" id="ARBA00022729"/>
    </source>
</evidence>
<feature type="domain" description="Secretion system C-terminal sorting" evidence="3">
    <location>
        <begin position="345"/>
        <end position="409"/>
    </location>
</feature>
<dbReference type="RefSeq" id="WP_267281761.1">
    <property type="nucleotide sequence ID" value="NZ_JAOVZV010000015.1"/>
</dbReference>
<feature type="domain" description="Ig-like" evidence="4">
    <location>
        <begin position="24"/>
        <end position="86"/>
    </location>
</feature>
<comment type="caution">
    <text evidence="5">The sequence shown here is derived from an EMBL/GenBank/DDBJ whole genome shotgun (WGS) entry which is preliminary data.</text>
</comment>
<name>A0ABT3Y581_9FLAO</name>
<proteinExistence type="predicted"/>
<evidence type="ECO:0000313" key="6">
    <source>
        <dbReference type="Proteomes" id="UP001070176"/>
    </source>
</evidence>
<reference evidence="5" key="1">
    <citation type="submission" date="2022-10" db="EMBL/GenBank/DDBJ databases">
        <title>Chryseobacterium sp. nov., a novel bacterial species.</title>
        <authorList>
            <person name="Cao Y."/>
        </authorList>
    </citation>
    <scope>NUCLEOTIDE SEQUENCE</scope>
    <source>
        <strain evidence="5">KC 927</strain>
    </source>
</reference>
<accession>A0ABT3Y581</accession>
<dbReference type="EMBL" id="JAOVZV010000015">
    <property type="protein sequence ID" value="MCX8533254.1"/>
    <property type="molecule type" value="Genomic_DNA"/>
</dbReference>
<dbReference type="InterPro" id="IPR026444">
    <property type="entry name" value="Secre_tail"/>
</dbReference>
<organism evidence="5 6">
    <name type="scientific">Chryseobacterium luquanense</name>
    <dbReference type="NCBI Taxonomy" id="2983766"/>
    <lineage>
        <taxon>Bacteria</taxon>
        <taxon>Pseudomonadati</taxon>
        <taxon>Bacteroidota</taxon>
        <taxon>Flavobacteriia</taxon>
        <taxon>Flavobacteriales</taxon>
        <taxon>Weeksellaceae</taxon>
        <taxon>Chryseobacterium group</taxon>
        <taxon>Chryseobacterium</taxon>
    </lineage>
</organism>
<evidence type="ECO:0000259" key="4">
    <source>
        <dbReference type="Pfam" id="PF19081"/>
    </source>
</evidence>
<dbReference type="NCBIfam" id="TIGR04183">
    <property type="entry name" value="Por_Secre_tail"/>
    <property type="match status" value="1"/>
</dbReference>
<feature type="chain" id="PRO_5046861872" evidence="2">
    <location>
        <begin position="20"/>
        <end position="416"/>
    </location>
</feature>
<evidence type="ECO:0000256" key="2">
    <source>
        <dbReference type="SAM" id="SignalP"/>
    </source>
</evidence>
<feature type="signal peptide" evidence="2">
    <location>
        <begin position="1"/>
        <end position="19"/>
    </location>
</feature>
<dbReference type="Pfam" id="PF18962">
    <property type="entry name" value="Por_Secre_tail"/>
    <property type="match status" value="1"/>
</dbReference>
<dbReference type="Pfam" id="PF19081">
    <property type="entry name" value="Ig_7"/>
    <property type="match status" value="1"/>
</dbReference>
<evidence type="ECO:0000259" key="3">
    <source>
        <dbReference type="Pfam" id="PF18962"/>
    </source>
</evidence>
<dbReference type="InterPro" id="IPR044023">
    <property type="entry name" value="Ig_7"/>
</dbReference>
<sequence length="416" mass="43995">MKKIYTFILSAFISGICYSQNCTTPQLTVPPSSTCGQNSAILTANTTATEVKWYNSATATVPIGIGNTYTTPAITSTTSYWAEAYNYELGTQVTGGKTTPLTSSSAVVAATSPWGLAFTANNNFLIQSVDVFASAGGTLALELLDANYVKIAEKSVTIPAGGTSSTPLQFTVPVGFSVIGGNSYKLVARSSPSMRRDSGSGNAFPYTLGTLGTITGGTINSANTNSGVYYFFYNWKVSPIIGTCASGKVETLVTISAATPPPTAVATQTVSAGSTLANLTVTGQNLIWYTSSAMTTQLPSTTVATSGTTYYVTQTVSGCQSSTTAITVTTNLSTSDLTLEKNIKIYPNPVSDFVIIESKEKIDKISIFDMSGKLIEVINPEENQSQKINVSKYNTGKYILTFENKSGAYNYHFIKK</sequence>
<keyword evidence="6" id="KW-1185">Reference proteome</keyword>
<evidence type="ECO:0000313" key="5">
    <source>
        <dbReference type="EMBL" id="MCX8533254.1"/>
    </source>
</evidence>
<gene>
    <name evidence="5" type="ORF">OEA66_12910</name>
</gene>
<dbReference type="Proteomes" id="UP001070176">
    <property type="component" value="Unassembled WGS sequence"/>
</dbReference>
<protein>
    <submittedName>
        <fullName evidence="5">T9SS type A sorting domain-containing protein</fullName>
    </submittedName>
</protein>